<reference evidence="2" key="1">
    <citation type="journal article" date="2014" name="Int. J. Syst. Evol. Microbiol.">
        <title>Complete genome sequence of Corynebacterium casei LMG S-19264T (=DSM 44701T), isolated from a smear-ripened cheese.</title>
        <authorList>
            <consortium name="US DOE Joint Genome Institute (JGI-PGF)"/>
            <person name="Walter F."/>
            <person name="Albersmeier A."/>
            <person name="Kalinowski J."/>
            <person name="Ruckert C."/>
        </authorList>
    </citation>
    <scope>NUCLEOTIDE SEQUENCE</scope>
    <source>
        <strain evidence="2">JCM 3302</strain>
    </source>
</reference>
<evidence type="ECO:0000313" key="3">
    <source>
        <dbReference type="Proteomes" id="UP000641386"/>
    </source>
</evidence>
<protein>
    <submittedName>
        <fullName evidence="2">Uncharacterized protein</fullName>
    </submittedName>
</protein>
<accession>A0A919A800</accession>
<sequence length="110" mass="11526">MDGVVVGGGPPSGRVASGSTATPLADSYFSFKWVWGDEGSSSGRHQLPLRHPPPPPASGTRHRHPPSVTRHSPLSPPPSSIGGARRRPPTVPSAHPLQAPWSGLRTALHK</sequence>
<reference evidence="2" key="2">
    <citation type="submission" date="2020-09" db="EMBL/GenBank/DDBJ databases">
        <authorList>
            <person name="Sun Q."/>
            <person name="Ohkuma M."/>
        </authorList>
    </citation>
    <scope>NUCLEOTIDE SEQUENCE</scope>
    <source>
        <strain evidence="2">JCM 3302</strain>
    </source>
</reference>
<proteinExistence type="predicted"/>
<evidence type="ECO:0000256" key="1">
    <source>
        <dbReference type="SAM" id="MobiDB-lite"/>
    </source>
</evidence>
<organism evidence="2 3">
    <name type="scientific">Streptomyces spiralis</name>
    <dbReference type="NCBI Taxonomy" id="66376"/>
    <lineage>
        <taxon>Bacteria</taxon>
        <taxon>Bacillati</taxon>
        <taxon>Actinomycetota</taxon>
        <taxon>Actinomycetes</taxon>
        <taxon>Kitasatosporales</taxon>
        <taxon>Streptomycetaceae</taxon>
        <taxon>Streptomyces</taxon>
    </lineage>
</organism>
<keyword evidence="3" id="KW-1185">Reference proteome</keyword>
<name>A0A919A800_9ACTN</name>
<feature type="region of interest" description="Disordered" evidence="1">
    <location>
        <begin position="1"/>
        <end position="21"/>
    </location>
</feature>
<feature type="region of interest" description="Disordered" evidence="1">
    <location>
        <begin position="39"/>
        <end position="110"/>
    </location>
</feature>
<gene>
    <name evidence="2" type="ORF">GCM10014715_50760</name>
</gene>
<comment type="caution">
    <text evidence="2">The sequence shown here is derived from an EMBL/GenBank/DDBJ whole genome shotgun (WGS) entry which is preliminary data.</text>
</comment>
<dbReference type="Proteomes" id="UP000641386">
    <property type="component" value="Unassembled WGS sequence"/>
</dbReference>
<dbReference type="EMBL" id="BNBC01000025">
    <property type="protein sequence ID" value="GHE87972.1"/>
    <property type="molecule type" value="Genomic_DNA"/>
</dbReference>
<dbReference type="AlphaFoldDB" id="A0A919A800"/>
<evidence type="ECO:0000313" key="2">
    <source>
        <dbReference type="EMBL" id="GHE87972.1"/>
    </source>
</evidence>
<feature type="compositionally biased region" description="Gly residues" evidence="1">
    <location>
        <begin position="1"/>
        <end position="11"/>
    </location>
</feature>